<evidence type="ECO:0008006" key="3">
    <source>
        <dbReference type="Google" id="ProtNLM"/>
    </source>
</evidence>
<name>A0A5B2WW62_9PSEU</name>
<dbReference type="SUPFAM" id="SSF52540">
    <property type="entry name" value="P-loop containing nucleoside triphosphate hydrolases"/>
    <property type="match status" value="1"/>
</dbReference>
<dbReference type="RefSeq" id="WP_149853090.1">
    <property type="nucleotide sequence ID" value="NZ_VUOB01000059.1"/>
</dbReference>
<dbReference type="Gene3D" id="3.40.50.2300">
    <property type="match status" value="2"/>
</dbReference>
<evidence type="ECO:0000313" key="2">
    <source>
        <dbReference type="Proteomes" id="UP000323454"/>
    </source>
</evidence>
<reference evidence="1 2" key="2">
    <citation type="submission" date="2019-09" db="EMBL/GenBank/DDBJ databases">
        <authorList>
            <person name="Jin C."/>
        </authorList>
    </citation>
    <scope>NUCLEOTIDE SEQUENCE [LARGE SCALE GENOMIC DNA]</scope>
    <source>
        <strain evidence="1 2">AN110305</strain>
    </source>
</reference>
<dbReference type="InterPro" id="IPR028082">
    <property type="entry name" value="Peripla_BP_I"/>
</dbReference>
<evidence type="ECO:0000313" key="1">
    <source>
        <dbReference type="EMBL" id="KAA2254902.1"/>
    </source>
</evidence>
<gene>
    <name evidence="1" type="ORF">F0L68_29420</name>
</gene>
<dbReference type="InterPro" id="IPR027417">
    <property type="entry name" value="P-loop_NTPase"/>
</dbReference>
<sequence>MALEADIGLVGRADTAALIESLIDRRSRQPLPIIVAYGPGGSGKTALLDHLKRRYHEAPMARVDLDKAGSKSCKDILDVVCGQLRTYSHRQFGRLRLPRYALARLAVSTSNKPDDSVEPYRRARDLVAQRMTSLLAVTDVAVSAAEAAPPAKGLAKLLRPVLRWLVTLAVVAPPWLRVLLAGRTFASALRWYEREAGAKLLERDCKVDEAIVQTWQLLGSDERSDQLTLERLLVAAFLADLKALYGRSRYRRMNCLLLLDGADLLAGIDTFLPPRRSASPPVTDFLHLLAEARRGDADVPLLVVATKQSGQRDPVREHDFDADPVAVAERRYAEWRRRYEQEPARNGDVSAAYLPIRLCPFTREQTRQFLVEWNRLRETTVESEALVEELHEVTHGHPLAVRLASQLVDFVSQRDQVIPSVRAVFDERLPVDETTNYQEGTVGDYLLLRFLQRFPGGDDVPERALARQMFARLAAPRRLDRATIRMLVPEWSAENLSELMSTLSFVERVVDQGDEHFVLHPLLRDLLARRLRDQPPYSRFSHTLVHELLKQHFEQLGEQKEVLYHSLALGEVHHVAGLLSPRIEAGNNHWLTDLSAIAEAPMPPSNELATTPRLRKILERLLHSRIDRFVFPEIGKVEAAIMATWQLRSCTSTVRRTPELFDGVLTTYRALDSRSGPAVRAHLAKYRTLKRATEDGTPAPAPPTLPGYCTGPGRYPYPKVWPQRNAVRRGAMLLVMVLLVGYTALYVGHTRLYCDRFGPLDAAGLGRALWDDSLSLTKAAGGECIGVTDTAGVFAYQPADKLSGDDREVAELSRLIQDQNDQVRAEVDGGKRDYVTIVVATMLSTVDEPPARDLSAGVNELRGAYLAQRDWNSLGTSRALPDPLLRIVLANFGGDSLHAEETAVRIRALAERDHTVIAVTGMGQTRDQTIGAAAMLGGSTKEWPGLPMVASVPSGDDFTGKFQFFRSAPTNTRQAEVAVKYLVSKARSHSAPFTAQKYTPYLVYDRVDPYSSDLIRQYEISLKADQESPNPVLGPQFKLDYEADSLNSNSVAQKLNASAAQICRHAEDPNTGDPVIMYAGRTNQMPTLLDALSRSSCGRRAIIFGADDLSQLETAGFRDLAGREEYANGRLLFTTFGATQDGWNRLSQSTGVPGQVEQFFSDYQDLQDEQRAAGGGAFRTGPNGHIMLAYDAVRLTLSAVGRLHPSGADVHNRQELLRQLQATTGPDTFNGVGGPIDFGPPETYPTQAGGDARNKLVAVQELQLDGGALHPVFQCAEGVGDIPC</sequence>
<dbReference type="Proteomes" id="UP000323454">
    <property type="component" value="Unassembled WGS sequence"/>
</dbReference>
<dbReference type="OrthoDB" id="3512096at2"/>
<dbReference type="EMBL" id="VUOB01000059">
    <property type="protein sequence ID" value="KAA2254902.1"/>
    <property type="molecule type" value="Genomic_DNA"/>
</dbReference>
<dbReference type="SUPFAM" id="SSF53822">
    <property type="entry name" value="Periplasmic binding protein-like I"/>
    <property type="match status" value="1"/>
</dbReference>
<organism evidence="1 2">
    <name type="scientific">Solihabitans fulvus</name>
    <dbReference type="NCBI Taxonomy" id="1892852"/>
    <lineage>
        <taxon>Bacteria</taxon>
        <taxon>Bacillati</taxon>
        <taxon>Actinomycetota</taxon>
        <taxon>Actinomycetes</taxon>
        <taxon>Pseudonocardiales</taxon>
        <taxon>Pseudonocardiaceae</taxon>
        <taxon>Solihabitans</taxon>
    </lineage>
</organism>
<keyword evidence="2" id="KW-1185">Reference proteome</keyword>
<accession>A0A5B2WW62</accession>
<comment type="caution">
    <text evidence="1">The sequence shown here is derived from an EMBL/GenBank/DDBJ whole genome shotgun (WGS) entry which is preliminary data.</text>
</comment>
<protein>
    <recommendedName>
        <fullName evidence="3">AAA ATPase domain-containing protein</fullName>
    </recommendedName>
</protein>
<reference evidence="1 2" key="1">
    <citation type="submission" date="2019-09" db="EMBL/GenBank/DDBJ databases">
        <title>Goodfellowia gen. nov., a new genus of the Pseudonocardineae related to Actinoalloteichus, containing Goodfellowia coeruleoviolacea gen. nov., comb. nov. gen. nov., comb. nov.</title>
        <authorList>
            <person name="Labeda D."/>
        </authorList>
    </citation>
    <scope>NUCLEOTIDE SEQUENCE [LARGE SCALE GENOMIC DNA]</scope>
    <source>
        <strain evidence="1 2">AN110305</strain>
    </source>
</reference>
<proteinExistence type="predicted"/>